<sequence length="105" mass="11689">MPRDMKRPLFACSNGRNVRAVFSVPMTFVFRRASHWEELSWFSSFPFRQVPAVLINAHSPSSPAGKCLLIISTASCKESSLVTSKGKVITFNTFASSKFTEALNK</sequence>
<dbReference type="EMBL" id="HBUF01258937">
    <property type="protein sequence ID" value="CAG6682356.1"/>
    <property type="molecule type" value="Transcribed_RNA"/>
</dbReference>
<dbReference type="AlphaFoldDB" id="A0A8D8T6J0"/>
<reference evidence="1" key="1">
    <citation type="submission" date="2021-05" db="EMBL/GenBank/DDBJ databases">
        <authorList>
            <person name="Alioto T."/>
            <person name="Alioto T."/>
            <person name="Gomez Garrido J."/>
        </authorList>
    </citation>
    <scope>NUCLEOTIDE SEQUENCE</scope>
</reference>
<dbReference type="EMBL" id="HBUF01258941">
    <property type="protein sequence ID" value="CAG6682368.1"/>
    <property type="molecule type" value="Transcribed_RNA"/>
</dbReference>
<dbReference type="EMBL" id="HBUF01258938">
    <property type="protein sequence ID" value="CAG6682359.1"/>
    <property type="molecule type" value="Transcribed_RNA"/>
</dbReference>
<dbReference type="EMBL" id="HBUF01258936">
    <property type="protein sequence ID" value="CAG6682352.1"/>
    <property type="molecule type" value="Transcribed_RNA"/>
</dbReference>
<accession>A0A8D8T6J0</accession>
<dbReference type="EMBL" id="HBUF01258939">
    <property type="protein sequence ID" value="CAG6682362.1"/>
    <property type="molecule type" value="Transcribed_RNA"/>
</dbReference>
<dbReference type="EMBL" id="HBUF01258940">
    <property type="protein sequence ID" value="CAG6682365.1"/>
    <property type="molecule type" value="Transcribed_RNA"/>
</dbReference>
<organism evidence="1">
    <name type="scientific">Cacopsylla melanoneura</name>
    <dbReference type="NCBI Taxonomy" id="428564"/>
    <lineage>
        <taxon>Eukaryota</taxon>
        <taxon>Metazoa</taxon>
        <taxon>Ecdysozoa</taxon>
        <taxon>Arthropoda</taxon>
        <taxon>Hexapoda</taxon>
        <taxon>Insecta</taxon>
        <taxon>Pterygota</taxon>
        <taxon>Neoptera</taxon>
        <taxon>Paraneoptera</taxon>
        <taxon>Hemiptera</taxon>
        <taxon>Sternorrhyncha</taxon>
        <taxon>Psylloidea</taxon>
        <taxon>Psyllidae</taxon>
        <taxon>Psyllinae</taxon>
        <taxon>Cacopsylla</taxon>
    </lineage>
</organism>
<evidence type="ECO:0000313" key="1">
    <source>
        <dbReference type="EMBL" id="CAG6682359.1"/>
    </source>
</evidence>
<name>A0A8D8T6J0_9HEMI</name>
<protein>
    <submittedName>
        <fullName evidence="1">Uncharacterized protein</fullName>
    </submittedName>
</protein>
<proteinExistence type="predicted"/>